<dbReference type="SUPFAM" id="SSF48208">
    <property type="entry name" value="Six-hairpin glycosidases"/>
    <property type="match status" value="1"/>
</dbReference>
<dbReference type="InterPro" id="IPR012341">
    <property type="entry name" value="6hp_glycosidase-like_sf"/>
</dbReference>
<organism evidence="3 4">
    <name type="scientific">Subtercola lobariae</name>
    <dbReference type="NCBI Taxonomy" id="1588641"/>
    <lineage>
        <taxon>Bacteria</taxon>
        <taxon>Bacillati</taxon>
        <taxon>Actinomycetota</taxon>
        <taxon>Actinomycetes</taxon>
        <taxon>Micrococcales</taxon>
        <taxon>Microbacteriaceae</taxon>
        <taxon>Subtercola</taxon>
    </lineage>
</organism>
<dbReference type="AlphaFoldDB" id="A0A917B2K3"/>
<dbReference type="InterPro" id="IPR008928">
    <property type="entry name" value="6-hairpin_glycosidase_sf"/>
</dbReference>
<dbReference type="Proteomes" id="UP000598775">
    <property type="component" value="Unassembled WGS sequence"/>
</dbReference>
<dbReference type="PANTHER" id="PTHR31616:SF0">
    <property type="entry name" value="GLUCAN 1,4-ALPHA-GLUCOSIDASE"/>
    <property type="match status" value="1"/>
</dbReference>
<keyword evidence="3" id="KW-0378">Hydrolase</keyword>
<dbReference type="InterPro" id="IPR011613">
    <property type="entry name" value="GH15-like"/>
</dbReference>
<dbReference type="PANTHER" id="PTHR31616">
    <property type="entry name" value="TREHALASE"/>
    <property type="match status" value="1"/>
</dbReference>
<proteinExistence type="predicted"/>
<evidence type="ECO:0000313" key="4">
    <source>
        <dbReference type="Proteomes" id="UP000598775"/>
    </source>
</evidence>
<feature type="domain" description="Trehalase-like N-terminal" evidence="2">
    <location>
        <begin position="2"/>
        <end position="127"/>
    </location>
</feature>
<dbReference type="InterPro" id="IPR045582">
    <property type="entry name" value="Trehalase-like_N"/>
</dbReference>
<gene>
    <name evidence="3" type="ORF">GCM10011399_08630</name>
</gene>
<dbReference type="GO" id="GO:0005975">
    <property type="term" value="P:carbohydrate metabolic process"/>
    <property type="evidence" value="ECO:0007669"/>
    <property type="project" value="InterPro"/>
</dbReference>
<dbReference type="Pfam" id="PF00723">
    <property type="entry name" value="Glyco_hydro_15"/>
    <property type="match status" value="1"/>
</dbReference>
<dbReference type="EMBL" id="BMGP01000002">
    <property type="protein sequence ID" value="GGF17183.1"/>
    <property type="molecule type" value="Genomic_DNA"/>
</dbReference>
<evidence type="ECO:0000313" key="3">
    <source>
        <dbReference type="EMBL" id="GGF17183.1"/>
    </source>
</evidence>
<dbReference type="RefSeq" id="WP_188674404.1">
    <property type="nucleotide sequence ID" value="NZ_BMGP01000002.1"/>
</dbReference>
<protein>
    <submittedName>
        <fullName evidence="3">Glycoside hydrolase family 15</fullName>
    </submittedName>
</protein>
<dbReference type="Gene3D" id="1.50.10.10">
    <property type="match status" value="1"/>
</dbReference>
<dbReference type="Pfam" id="PF19291">
    <property type="entry name" value="TREH_N"/>
    <property type="match status" value="1"/>
</dbReference>
<keyword evidence="4" id="KW-1185">Reference proteome</keyword>
<dbReference type="GO" id="GO:0004553">
    <property type="term" value="F:hydrolase activity, hydrolyzing O-glycosyl compounds"/>
    <property type="evidence" value="ECO:0007669"/>
    <property type="project" value="UniProtKB-ARBA"/>
</dbReference>
<feature type="domain" description="GH15-like" evidence="1">
    <location>
        <begin position="222"/>
        <end position="587"/>
    </location>
</feature>
<sequence length="600" mass="66347">MALPIEDYALISDCHTAALVGRDGSIDWLCLPRYDSPSTFGALLGDEKHGRWLIAPADPKAHSRREYIGNTFILVTVWTTETGVVEVTDFMPHGDRRADLVRRVRGVSGSVDMTVDLRIRFAYATAIPWVRQMKEGEGDDARVSLLAVAGPDALVFRGAELTPKGHSHRRDFTVTEGEIVDTVMTWYPSHRPMPVVADVDHVLADTNEWWENWGSNSTHDGPYTSAVIRSLLVLRALTHEDTGGIVAAATTSLPESFGGQRNWDYRYVWLRDASLTLSVLLDHGFKAEAQAWRAWLLRAIAGDPNDVQIMYGLEGERYLPEREIGSLPGYQGASPVRVGNGAVSQYQADVIGEVMVGLHKARVHGVGQSLDAWALQRALLTFTEQNLNRKDSGIWEIRGDDQFFTHSRAMIWAALDRGVKSVEDYGLRGPVGTWRTLRDQVCAEIDEHGFNKKLNSYTQVFDGEAVDASLLQLAQVGFCAYDDPRMLGTVAALEANLMRDGLLMRYRTETGVDGLPAGEHPFLACSFWLVEQYANTGRLEDATKLMERLLALRNDVGLLSEEYDVTGKRQAGNTPQALSHLALVRAADALTRPVGARASS</sequence>
<accession>A0A917B2K3</accession>
<evidence type="ECO:0000259" key="2">
    <source>
        <dbReference type="Pfam" id="PF19291"/>
    </source>
</evidence>
<evidence type="ECO:0000259" key="1">
    <source>
        <dbReference type="Pfam" id="PF00723"/>
    </source>
</evidence>
<comment type="caution">
    <text evidence="3">The sequence shown here is derived from an EMBL/GenBank/DDBJ whole genome shotgun (WGS) entry which is preliminary data.</text>
</comment>
<reference evidence="3 4" key="1">
    <citation type="journal article" date="2014" name="Int. J. Syst. Evol. Microbiol.">
        <title>Complete genome sequence of Corynebacterium casei LMG S-19264T (=DSM 44701T), isolated from a smear-ripened cheese.</title>
        <authorList>
            <consortium name="US DOE Joint Genome Institute (JGI-PGF)"/>
            <person name="Walter F."/>
            <person name="Albersmeier A."/>
            <person name="Kalinowski J."/>
            <person name="Ruckert C."/>
        </authorList>
    </citation>
    <scope>NUCLEOTIDE SEQUENCE [LARGE SCALE GENOMIC DNA]</scope>
    <source>
        <strain evidence="3 4">CGMCC 1.12976</strain>
    </source>
</reference>
<name>A0A917B2K3_9MICO</name>